<gene>
    <name evidence="3" type="ORF">B0O44_109219</name>
</gene>
<dbReference type="PANTHER" id="PTHR34580:SF3">
    <property type="entry name" value="PROTEIN PAFB"/>
    <property type="match status" value="1"/>
</dbReference>
<dbReference type="Pfam" id="PF13280">
    <property type="entry name" value="WYL"/>
    <property type="match status" value="1"/>
</dbReference>
<dbReference type="RefSeq" id="WP_110834288.1">
    <property type="nucleotide sequence ID" value="NZ_QKLU01000009.1"/>
</dbReference>
<evidence type="ECO:0000313" key="3">
    <source>
        <dbReference type="EMBL" id="PYF70122.1"/>
    </source>
</evidence>
<evidence type="ECO:0000259" key="2">
    <source>
        <dbReference type="Pfam" id="PF13280"/>
    </source>
</evidence>
<dbReference type="Pfam" id="PF08279">
    <property type="entry name" value="HTH_11"/>
    <property type="match status" value="1"/>
</dbReference>
<dbReference type="OrthoDB" id="9815009at2"/>
<dbReference type="InterPro" id="IPR036388">
    <property type="entry name" value="WH-like_DNA-bd_sf"/>
</dbReference>
<organism evidence="3 4">
    <name type="scientific">Pedobacter nutrimenti</name>
    <dbReference type="NCBI Taxonomy" id="1241337"/>
    <lineage>
        <taxon>Bacteria</taxon>
        <taxon>Pseudomonadati</taxon>
        <taxon>Bacteroidota</taxon>
        <taxon>Sphingobacteriia</taxon>
        <taxon>Sphingobacteriales</taxon>
        <taxon>Sphingobacteriaceae</taxon>
        <taxon>Pedobacter</taxon>
    </lineage>
</organism>
<dbReference type="Proteomes" id="UP000248198">
    <property type="component" value="Unassembled WGS sequence"/>
</dbReference>
<dbReference type="EMBL" id="QKLU01000009">
    <property type="protein sequence ID" value="PYF70122.1"/>
    <property type="molecule type" value="Genomic_DNA"/>
</dbReference>
<dbReference type="PANTHER" id="PTHR34580">
    <property type="match status" value="1"/>
</dbReference>
<evidence type="ECO:0000259" key="1">
    <source>
        <dbReference type="Pfam" id="PF08279"/>
    </source>
</evidence>
<proteinExistence type="predicted"/>
<protein>
    <submittedName>
        <fullName evidence="3">HTH domain-containing protein</fullName>
    </submittedName>
</protein>
<dbReference type="InterPro" id="IPR026881">
    <property type="entry name" value="WYL_dom"/>
</dbReference>
<feature type="domain" description="Helix-turn-helix type 11" evidence="1">
    <location>
        <begin position="6"/>
        <end position="58"/>
    </location>
</feature>
<dbReference type="InterPro" id="IPR013196">
    <property type="entry name" value="HTH_11"/>
</dbReference>
<accession>A0A318UAS9</accession>
<dbReference type="AlphaFoldDB" id="A0A318UAS9"/>
<dbReference type="InterPro" id="IPR051534">
    <property type="entry name" value="CBASS_pafABC_assoc_protein"/>
</dbReference>
<sequence>MNRIDRLLGILVLLQTKKYTSAEKIAEHYQISIRTVYRDIKALIEQGIPISFEQPKGYFIVQGYFLPPVSFNSEEANALLIMERLVAGFADQSIHMHYTNALNKVKAVLRHSQKERLEFLNDNIKLQLPDFIKNEYQHLSVLQQVISTKSIIEIDYTNNEKESSTRRLESIGLIFYAFNWHLIAWCHNRKDYRDFRVSRIVKIKCLDLPFEKTQHRSVSDYMQELPVNY</sequence>
<dbReference type="InterPro" id="IPR036390">
    <property type="entry name" value="WH_DNA-bd_sf"/>
</dbReference>
<dbReference type="Gene3D" id="1.10.10.10">
    <property type="entry name" value="Winged helix-like DNA-binding domain superfamily/Winged helix DNA-binding domain"/>
    <property type="match status" value="1"/>
</dbReference>
<feature type="domain" description="WYL" evidence="2">
    <location>
        <begin position="138"/>
        <end position="204"/>
    </location>
</feature>
<dbReference type="SUPFAM" id="SSF46785">
    <property type="entry name" value="Winged helix' DNA-binding domain"/>
    <property type="match status" value="1"/>
</dbReference>
<dbReference type="PROSITE" id="PS52050">
    <property type="entry name" value="WYL"/>
    <property type="match status" value="1"/>
</dbReference>
<reference evidence="3 4" key="1">
    <citation type="submission" date="2018-06" db="EMBL/GenBank/DDBJ databases">
        <title>Genomic Encyclopedia of Archaeal and Bacterial Type Strains, Phase II (KMG-II): from individual species to whole genera.</title>
        <authorList>
            <person name="Goeker M."/>
        </authorList>
    </citation>
    <scope>NUCLEOTIDE SEQUENCE [LARGE SCALE GENOMIC DNA]</scope>
    <source>
        <strain evidence="3 4">DSM 27372</strain>
    </source>
</reference>
<evidence type="ECO:0000313" key="4">
    <source>
        <dbReference type="Proteomes" id="UP000248198"/>
    </source>
</evidence>
<keyword evidence="4" id="KW-1185">Reference proteome</keyword>
<name>A0A318UAS9_9SPHI</name>
<comment type="caution">
    <text evidence="3">The sequence shown here is derived from an EMBL/GenBank/DDBJ whole genome shotgun (WGS) entry which is preliminary data.</text>
</comment>